<dbReference type="Ensembl" id="ENST00000675023.1">
    <property type="protein sequence ID" value="ENSP00000502553.1"/>
    <property type="gene ID" value="ENSG00000155980.14"/>
</dbReference>
<evidence type="ECO:0007829" key="4">
    <source>
        <dbReference type="ProteomicsDB" id="A0A6Q8PH74"/>
    </source>
</evidence>
<reference evidence="1" key="5">
    <citation type="submission" date="2025-09" db="UniProtKB">
        <authorList>
            <consortium name="Ensembl"/>
        </authorList>
    </citation>
    <scope>IDENTIFICATION</scope>
</reference>
<dbReference type="Bgee" id="ENSG00000155980">
    <property type="expression patterns" value="Expressed in right frontal lobe and 130 other cell types or tissues"/>
</dbReference>
<protein>
    <submittedName>
        <fullName evidence="1">Kinesin family member 5A</fullName>
    </submittedName>
</protein>
<gene>
    <name evidence="1" type="primary">KIF5A</name>
</gene>
<organism evidence="1 2">
    <name type="scientific">Homo sapiens</name>
    <name type="common">Human</name>
    <dbReference type="NCBI Taxonomy" id="9606"/>
    <lineage>
        <taxon>Eukaryota</taxon>
        <taxon>Metazoa</taxon>
        <taxon>Chordata</taxon>
        <taxon>Craniata</taxon>
        <taxon>Vertebrata</taxon>
        <taxon>Euteleostomi</taxon>
        <taxon>Mammalia</taxon>
        <taxon>Eutheria</taxon>
        <taxon>Euarchontoglires</taxon>
        <taxon>Primates</taxon>
        <taxon>Haplorrhini</taxon>
        <taxon>Catarrhini</taxon>
        <taxon>Hominidae</taxon>
        <taxon>Homo</taxon>
    </lineage>
</organism>
<dbReference type="OpenTargets" id="ENSG00000155980"/>
<reference evidence="1" key="4">
    <citation type="submission" date="2025-08" db="UniProtKB">
        <authorList>
            <consortium name="Ensembl"/>
        </authorList>
    </citation>
    <scope>IDENTIFICATION</scope>
</reference>
<dbReference type="GeneTree" id="ENSGT00940000159439"/>
<evidence type="ECO:0007829" key="3">
    <source>
        <dbReference type="PeptideAtlas" id="A0A6Q8PH74"/>
    </source>
</evidence>
<dbReference type="AlphaFoldDB" id="A0A6Q8PH74"/>
<reference evidence="1 2" key="2">
    <citation type="journal article" date="2004" name="Nature">
        <title>Finishing the euchromatic sequence of the human genome.</title>
        <authorList>
            <consortium name="International Human Genome Sequencing Consortium"/>
        </authorList>
    </citation>
    <scope>NUCLEOTIDE SEQUENCE [LARGE SCALE GENOMIC DNA]</scope>
</reference>
<accession>A0A6Q8PH74</accession>
<keyword evidence="2" id="KW-1185">Reference proteome</keyword>
<evidence type="ECO:0000313" key="2">
    <source>
        <dbReference type="Proteomes" id="UP000005640"/>
    </source>
</evidence>
<name>A0A6Q8PH74_HUMAN</name>
<dbReference type="EMBL" id="AC022506">
    <property type="status" value="NOT_ANNOTATED_CDS"/>
    <property type="molecule type" value="Genomic_DNA"/>
</dbReference>
<evidence type="ECO:0000313" key="1">
    <source>
        <dbReference type="Ensembl" id="ENSP00000502553.1"/>
    </source>
</evidence>
<dbReference type="Proteomes" id="UP000005640">
    <property type="component" value="Chromosome 12"/>
</dbReference>
<dbReference type="OrthoDB" id="3176171at2759"/>
<reference evidence="1 2" key="1">
    <citation type="journal article" date="2001" name="Nature">
        <title>Initial sequencing and analysis of the human genome.</title>
        <authorList>
            <consortium name="International Human Genome Sequencing Consortium"/>
            <person name="Lander E.S."/>
            <person name="Linton L.M."/>
            <person name="Birren B."/>
            <person name="Nusbaum C."/>
            <person name="Zody M.C."/>
            <person name="Baldwin J."/>
            <person name="Devon K."/>
            <person name="Dewar K."/>
            <person name="Doyle M."/>
            <person name="FitzHugh W."/>
            <person name="Funke R."/>
            <person name="Gage D."/>
            <person name="Harris K."/>
            <person name="Heaford A."/>
            <person name="Howland J."/>
            <person name="Kann L."/>
            <person name="Lehoczky J."/>
            <person name="LeVine R."/>
            <person name="McEwan P."/>
            <person name="McKernan K."/>
            <person name="Meldrim J."/>
            <person name="Mesirov J.P."/>
            <person name="Miranda C."/>
            <person name="Morris W."/>
            <person name="Naylor J."/>
            <person name="Raymond C."/>
            <person name="Rosetti M."/>
            <person name="Santos R."/>
            <person name="Sheridan A."/>
            <person name="Sougnez C."/>
            <person name="Stange-Thomann N."/>
            <person name="Stojanovic N."/>
            <person name="Subramanian A."/>
            <person name="Wyman D."/>
            <person name="Rogers J."/>
            <person name="Sulston J."/>
            <person name="Ainscough R."/>
            <person name="Beck S."/>
            <person name="Bentley D."/>
            <person name="Burton J."/>
            <person name="Clee C."/>
            <person name="Carter N."/>
            <person name="Coulson A."/>
            <person name="Deadman R."/>
            <person name="Deloukas P."/>
            <person name="Dunham A."/>
            <person name="Dunham I."/>
            <person name="Durbin R."/>
            <person name="French L."/>
            <person name="Grafham D."/>
            <person name="Gregory S."/>
            <person name="Hubbard T."/>
            <person name="Humphray S."/>
            <person name="Hunt A."/>
            <person name="Jones M."/>
            <person name="Lloyd C."/>
            <person name="McMurray A."/>
            <person name="Matthews L."/>
            <person name="Mercer S."/>
            <person name="Milne S."/>
            <person name="Mullikin J.C."/>
            <person name="Mungall A."/>
            <person name="Plumb R."/>
            <person name="Ross M."/>
            <person name="Shownkeen R."/>
            <person name="Sims S."/>
            <person name="Waterston R.H."/>
            <person name="Wilson R.K."/>
            <person name="Hillier L.W."/>
            <person name="McPherson J.D."/>
            <person name="Marra M.A."/>
            <person name="Mardis E.R."/>
            <person name="Fulton L.A."/>
            <person name="Chinwalla A.T."/>
            <person name="Pepin K.H."/>
            <person name="Gish W.R."/>
            <person name="Chissoe S.L."/>
            <person name="Wendl M.C."/>
            <person name="Delehaunty K.D."/>
            <person name="Miner T.L."/>
            <person name="Delehaunty A."/>
            <person name="Kramer J.B."/>
            <person name="Cook L.L."/>
            <person name="Fulton R.S."/>
            <person name="Johnson D.L."/>
            <person name="Minx P.J."/>
            <person name="Clifton S.W."/>
            <person name="Hawkins T."/>
            <person name="Branscomb E."/>
            <person name="Predki P."/>
            <person name="Richardson P."/>
            <person name="Wenning S."/>
            <person name="Slezak T."/>
            <person name="Doggett N."/>
            <person name="Cheng J.F."/>
            <person name="Olsen A."/>
            <person name="Lucas S."/>
            <person name="Elkin C."/>
            <person name="Uberbacher E."/>
            <person name="Frazier M."/>
            <person name="Gibbs R.A."/>
            <person name="Muzny D.M."/>
            <person name="Scherer S.E."/>
            <person name="Bouck J.B."/>
            <person name="Sodergren E.J."/>
            <person name="Worley K.C."/>
            <person name="Rives C.M."/>
            <person name="Gorrell J.H."/>
            <person name="Metzker M.L."/>
            <person name="Naylor S.L."/>
            <person name="Kucherlapati R.S."/>
            <person name="Nelson D.L."/>
            <person name="Weinstock G.M."/>
            <person name="Sakaki Y."/>
            <person name="Fujiyama A."/>
            <person name="Hattori M."/>
            <person name="Yada T."/>
            <person name="Toyoda A."/>
            <person name="Itoh T."/>
            <person name="Kawagoe C."/>
            <person name="Watanabe H."/>
            <person name="Totoki Y."/>
            <person name="Taylor T."/>
            <person name="Weissenbach J."/>
            <person name="Heilig R."/>
            <person name="Saurin W."/>
            <person name="Artiguenave F."/>
            <person name="Brottier P."/>
            <person name="Bruls T."/>
            <person name="Pelletier E."/>
            <person name="Robert C."/>
            <person name="Wincker P."/>
            <person name="Smith D.R."/>
            <person name="Doucette-Stamm L."/>
            <person name="Rubenfield M."/>
            <person name="Weinstock K."/>
            <person name="Lee H.M."/>
            <person name="Dubois J."/>
            <person name="Rosenthal A."/>
            <person name="Platzer M."/>
            <person name="Nyakatura G."/>
            <person name="Taudien S."/>
            <person name="Rump A."/>
            <person name="Yang H."/>
            <person name="Yu J."/>
            <person name="Wang J."/>
            <person name="Huang G."/>
            <person name="Gu J."/>
            <person name="Hood L."/>
            <person name="Rowen L."/>
            <person name="Madan A."/>
            <person name="Qin S."/>
            <person name="Davis R.W."/>
            <person name="Federspiel N.A."/>
            <person name="Abola A.P."/>
            <person name="Proctor M.J."/>
            <person name="Myers R.M."/>
            <person name="Schmutz J."/>
            <person name="Dickson M."/>
            <person name="Grimwood J."/>
            <person name="Cox D.R."/>
            <person name="Olson M.V."/>
            <person name="Kaul R."/>
            <person name="Raymond C."/>
            <person name="Shimizu N."/>
            <person name="Kawasaki K."/>
            <person name="Minoshima S."/>
            <person name="Evans G.A."/>
            <person name="Athanasiou M."/>
            <person name="Schultz R."/>
            <person name="Roe B.A."/>
            <person name="Chen F."/>
            <person name="Pan H."/>
            <person name="Ramser J."/>
            <person name="Lehrach H."/>
            <person name="Reinhardt R."/>
            <person name="McCombie W.R."/>
            <person name="de la Bastide M."/>
            <person name="Dedhia N."/>
            <person name="Blocker H."/>
            <person name="Hornischer K."/>
            <person name="Nordsiek G."/>
            <person name="Agarwala R."/>
            <person name="Aravind L."/>
            <person name="Bailey J.A."/>
            <person name="Bateman A."/>
            <person name="Batzoglou S."/>
            <person name="Birney E."/>
            <person name="Bork P."/>
            <person name="Brown D.G."/>
            <person name="Burge C.B."/>
            <person name="Cerutti L."/>
            <person name="Chen H.C."/>
            <person name="Church D."/>
            <person name="Clamp M."/>
            <person name="Copley R.R."/>
            <person name="Doerks T."/>
            <person name="Eddy S.R."/>
            <person name="Eichler E.E."/>
            <person name="Furey T.S."/>
            <person name="Galagan J."/>
            <person name="Gilbert J.G."/>
            <person name="Harmon C."/>
            <person name="Hayashizaki Y."/>
            <person name="Haussler D."/>
            <person name="Hermjakob H."/>
            <person name="Hokamp K."/>
            <person name="Jang W."/>
            <person name="Johnson L.S."/>
            <person name="Jones T.A."/>
            <person name="Kasif S."/>
            <person name="Kaspryzk A."/>
            <person name="Kennedy S."/>
            <person name="Kent W.J."/>
            <person name="Kitts P."/>
            <person name="Koonin E.V."/>
            <person name="Korf I."/>
            <person name="Kulp D."/>
            <person name="Lancet D."/>
            <person name="Lowe T.M."/>
            <person name="McLysaght A."/>
            <person name="Mikkelsen T."/>
            <person name="Moran J.V."/>
            <person name="Mulder N."/>
            <person name="Pollara V.J."/>
            <person name="Ponting C.P."/>
            <person name="Schuler G."/>
            <person name="Schultz J."/>
            <person name="Slater G."/>
            <person name="Smit A.F."/>
            <person name="Stupka E."/>
            <person name="Szustakowski J."/>
            <person name="Thierry-Mieg D."/>
            <person name="Thierry-Mieg J."/>
            <person name="Wagner L."/>
            <person name="Wallis J."/>
            <person name="Wheeler R."/>
            <person name="Williams A."/>
            <person name="Wolf Y.I."/>
            <person name="Wolfe K.H."/>
            <person name="Yang S.P."/>
            <person name="Yeh R.F."/>
            <person name="Collins F."/>
            <person name="Guyer M.S."/>
            <person name="Peterson J."/>
            <person name="Felsenfeld A."/>
            <person name="Wetterstrand K.A."/>
            <person name="Patrinos A."/>
            <person name="Morgan M.J."/>
            <person name="de Jong P."/>
            <person name="Catanese J.J."/>
            <person name="Osoegawa K."/>
            <person name="Shizuya H."/>
            <person name="Choi S."/>
            <person name="Chen Y.J."/>
        </authorList>
    </citation>
    <scope>NUCLEOTIDE SEQUENCE [LARGE SCALE GENOMIC DNA]</scope>
</reference>
<sequence>MAETNNECSIKVLCRFRPLNQAEILRGDKFIPIFQGDDSVVIGVSVAQEGIRGGGRWLNLPAPRRALVSAGPFAPPPRRSSFILFPAAPPLPCIRMAGCGLARPAAESLQSGRGLLSYLREIQLPFAAVCSVSTR</sequence>
<keyword evidence="3 4" id="KW-1267">Proteomics identification</keyword>
<reference evidence="1 2" key="3">
    <citation type="journal article" date="2006" name="Nature">
        <title>The finished DNA sequence of human chromosome 12.</title>
        <authorList>
            <consortium name="Baylor College of Medicine Human Genome Sequencing Center Sequence Production Team"/>
            <person name="Scherer S.E."/>
            <person name="Muzny D.M."/>
            <person name="Buhay C.J."/>
            <person name="Chen R."/>
            <person name="Cree A."/>
            <person name="Ding Y."/>
            <person name="Dugan-Rocha S."/>
            <person name="Gill R."/>
            <person name="Gunaratne P."/>
            <person name="Harris R.A."/>
            <person name="Hawes A.C."/>
            <person name="Hernandez J."/>
            <person name="Hodgson A.V."/>
            <person name="Hume J."/>
            <person name="Jackson A."/>
            <person name="Khan Z.M."/>
            <person name="Kovar-Smith C."/>
            <person name="Lewis L.R."/>
            <person name="Lozado R.J."/>
            <person name="Metzker M.L."/>
            <person name="Milosavljevic A."/>
            <person name="Miner G.R."/>
            <person name="Montgomery K.T."/>
            <person name="Morgan M.B."/>
            <person name="Nazareth L.V."/>
            <person name="Scott G."/>
            <person name="Sodergren E."/>
            <person name="Song X.Z."/>
            <person name="Steffen D."/>
            <person name="Lovering R.C."/>
            <person name="Wheeler D.A."/>
            <person name="Worley K.C."/>
            <person name="Yuan Y."/>
            <person name="Zhang Z."/>
            <person name="Adams C.Q."/>
            <person name="Ansari-Lari M.A."/>
            <person name="Ayele M."/>
            <person name="Brown M.J."/>
            <person name="Chen G."/>
            <person name="Chen Z."/>
            <person name="Clerc-Blankenburg K.P."/>
            <person name="Davis C."/>
            <person name="Delgado O."/>
            <person name="Dinh H.H."/>
            <person name="Draper H."/>
            <person name="Gonzalez-Garay M.L."/>
            <person name="Havlak P."/>
            <person name="Jackson L.R."/>
            <person name="Jacob L.S."/>
            <person name="Kelly S.H."/>
            <person name="Li L."/>
            <person name="Li Z."/>
            <person name="Liu J."/>
            <person name="Liu W."/>
            <person name="Lu J."/>
            <person name="Maheshwari M."/>
            <person name="Nguyen B.V."/>
            <person name="Okwuonu G.O."/>
            <person name="Pasternak S."/>
            <person name="Perez L.M."/>
            <person name="Plopper F.J."/>
            <person name="Santibanez J."/>
            <person name="Shen H."/>
            <person name="Tabor P.E."/>
            <person name="Verduzco D."/>
            <person name="Waldron L."/>
            <person name="Wang Q."/>
            <person name="Williams G.A."/>
            <person name="Zhang J."/>
            <person name="Zhou J."/>
            <person name="Allen C.C."/>
            <person name="Amin A.G."/>
            <person name="Anyalebechi V."/>
            <person name="Bailey M."/>
            <person name="Barbaria J.A."/>
            <person name="Bimage K.E."/>
            <person name="Bryant N.P."/>
            <person name="Burch P.E."/>
            <person name="Burkett C.E."/>
            <person name="Burrell K.L."/>
            <person name="Calderon E."/>
            <person name="Cardenas V."/>
            <person name="Carter K."/>
            <person name="Casias K."/>
            <person name="Cavazos I."/>
            <person name="Cavazos S.R."/>
            <person name="Ceasar H."/>
            <person name="Chacko J."/>
            <person name="Chan S.N."/>
            <person name="Chavez D."/>
            <person name="Christopoulos C."/>
            <person name="Chu J."/>
            <person name="Cockrell R."/>
            <person name="Cox C.D."/>
            <person name="Dang M."/>
            <person name="Dathorne S.R."/>
            <person name="David R."/>
            <person name="Davis C.M."/>
            <person name="Davy-Carroll L."/>
            <person name="Deshazo D.R."/>
            <person name="Donlin J.E."/>
            <person name="D'Souza L."/>
            <person name="Eaves K.A."/>
            <person name="Egan A."/>
            <person name="Emery-Cohen A.J."/>
            <person name="Escotto M."/>
            <person name="Flagg N."/>
            <person name="Forbes L.D."/>
            <person name="Gabisi A.M."/>
            <person name="Garza M."/>
            <person name="Hamilton C."/>
            <person name="Henderson N."/>
            <person name="Hernandez O."/>
            <person name="Hines S."/>
            <person name="Hogues M.E."/>
            <person name="Huang M."/>
            <person name="Idlebird D.G."/>
            <person name="Johnson R."/>
            <person name="Jolivet A."/>
            <person name="Jones S."/>
            <person name="Kagan R."/>
            <person name="King L.M."/>
            <person name="Leal B."/>
            <person name="Lebow H."/>
            <person name="Lee S."/>
            <person name="LeVan J.M."/>
            <person name="Lewis L.C."/>
            <person name="London P."/>
            <person name="Lorensuhewa L.M."/>
            <person name="Loulseged H."/>
            <person name="Lovett D.A."/>
            <person name="Lucier A."/>
            <person name="Lucier R.L."/>
            <person name="Ma J."/>
            <person name="Madu R.C."/>
            <person name="Mapua P."/>
            <person name="Martindale A.D."/>
            <person name="Martinez E."/>
            <person name="Massey E."/>
            <person name="Mawhiney S."/>
            <person name="Meador M.G."/>
            <person name="Mendez S."/>
            <person name="Mercado C."/>
            <person name="Mercado I.C."/>
            <person name="Merritt C.E."/>
            <person name="Miner Z.L."/>
            <person name="Minja E."/>
            <person name="Mitchell T."/>
            <person name="Mohabbat F."/>
            <person name="Mohabbat K."/>
            <person name="Montgomery B."/>
            <person name="Moore N."/>
            <person name="Morris S."/>
            <person name="Munidasa M."/>
            <person name="Ngo R.N."/>
            <person name="Nguyen N.B."/>
            <person name="Nickerson E."/>
            <person name="Nwaokelemeh O.O."/>
            <person name="Nwokenkwo S."/>
            <person name="Obregon M."/>
            <person name="Oguh M."/>
            <person name="Oragunye N."/>
            <person name="Oviedo R.J."/>
            <person name="Parish B.J."/>
            <person name="Parker D.N."/>
            <person name="Parrish J."/>
            <person name="Parks K.L."/>
            <person name="Paul H.A."/>
            <person name="Payton B.A."/>
            <person name="Perez A."/>
            <person name="Perrin W."/>
            <person name="Pickens A."/>
            <person name="Primus E.L."/>
            <person name="Pu L.L."/>
            <person name="Puazo M."/>
            <person name="Quiles M.M."/>
            <person name="Quiroz J.B."/>
            <person name="Rabata D."/>
            <person name="Reeves K."/>
            <person name="Ruiz S.J."/>
            <person name="Shao H."/>
            <person name="Sisson I."/>
            <person name="Sonaike T."/>
            <person name="Sorelle R.P."/>
            <person name="Sutton A.E."/>
            <person name="Svatek A.F."/>
            <person name="Svetz L.A."/>
            <person name="Tamerisa K.S."/>
            <person name="Taylor T.R."/>
            <person name="Teague B."/>
            <person name="Thomas N."/>
            <person name="Thorn R.D."/>
            <person name="Trejos Z.Y."/>
            <person name="Trevino B.K."/>
            <person name="Ukegbu O.N."/>
            <person name="Urban J.B."/>
            <person name="Vasquez L.I."/>
            <person name="Vera V.A."/>
            <person name="Villasana D.M."/>
            <person name="Wang L."/>
            <person name="Ward-Moore S."/>
            <person name="Warren J.T."/>
            <person name="Wei X."/>
            <person name="White F."/>
            <person name="Williamson A.L."/>
            <person name="Wleczyk R."/>
            <person name="Wooden H.S."/>
            <person name="Wooden S.H."/>
            <person name="Yen J."/>
            <person name="Yoon L."/>
            <person name="Yoon V."/>
            <person name="Zorrilla S.E."/>
            <person name="Nelson D."/>
            <person name="Kucherlapati R."/>
            <person name="Weinstock G."/>
            <person name="Gibbs R.A."/>
            <person name="null."/>
        </authorList>
    </citation>
    <scope>NUCLEOTIDE SEQUENCE [LARGE SCALE GENOMIC DNA]</scope>
</reference>
<dbReference type="Ensembl" id="ENST00000675023.1">
    <property type="protein sequence ID" value="ENSP00000502553.1"/>
    <property type="gene ID" value="ENSG00000155980.13"/>
</dbReference>
<dbReference type="ExpressionAtlas" id="A0A6Q8PH74">
    <property type="expression patterns" value="baseline and differential"/>
</dbReference>
<dbReference type="MassIVE" id="A0A6Q8PH74"/>
<dbReference type="HGNC" id="HGNC:6323">
    <property type="gene designation" value="KIF5A"/>
</dbReference>
<proteinExistence type="evidence at protein level"/>